<reference evidence="21 22" key="1">
    <citation type="submission" date="2016-10" db="EMBL/GenBank/DDBJ databases">
        <authorList>
            <person name="de Groot N.N."/>
        </authorList>
    </citation>
    <scope>NUCLEOTIDE SEQUENCE [LARGE SCALE GENOMIC DNA]</scope>
    <source>
        <strain evidence="21 22">DSM 2784</strain>
    </source>
</reference>
<evidence type="ECO:0000313" key="22">
    <source>
        <dbReference type="Proteomes" id="UP000199208"/>
    </source>
</evidence>
<keyword evidence="16" id="KW-0406">Ion transport</keyword>
<feature type="domain" description="Cation-transporting P-type ATPase N-terminal" evidence="20">
    <location>
        <begin position="11"/>
        <end position="84"/>
    </location>
</feature>
<dbReference type="SMART" id="SM00831">
    <property type="entry name" value="Cation_ATPase_N"/>
    <property type="match status" value="1"/>
</dbReference>
<sequence length="886" mass="95498">MLTKEELKNGKFHTQDIGAVMETLGTAPSGLTQAEAQARQAQFGKNVLDEGKKKSLLVKFLEQFKDLMIIVLIAASVVSGLVGEWTDTAIIMAVVLLNAIMGVVQESKAEQALEALKKMSAQSIRVKRDGQISEVATSEAVPGDLLYLEAGDLVPADGRLIESASLKSEESALTGESVPVEKHIEALEDTEAVIGDRKNMIYSGSSITYGRGIAIVTATGMQTEVGKIAQQLTGDMDTTTPLQKKMAELSKILSVLVVFIAALMFVVGILRGQDRFDMFMTAISLAVAAIPEGLPAVITIVLSIGVQKMSKKNAIIRKLSAVETLGSTQVICSDKTGTLTQNKMTVKEIFAGMASSTAEEADPQNVDVKTFIEAIALCNDSKKSADGSNEPYMGDPTETALVIYGDEKGFQKKALDKSYPRVGELPFDSERKLMSTVHKTEEGLRMTTKGAPDVLLARCTYYRENGETKPMTEETRKAIVSANTAMASKALRVLAAAEKFIEKDPSKLKADQDEQDMIFLGLVGMIDPPREEAKAAVATCVRAGIQPIMITGDHKETAAAIAKELNILKEGDLIITGAELAAIPEPDFEKTVQKYSVYARVSPEHKVRIVDAWQKQGKIVAMTGDGVNDAPAIRSADIGIGMGITGTDVSKGVANMVLADDNFATIVTAVEEGRKIYANIRKSVQFLLTCNLGEIVTIFVGTMMGWTVLLPIHILWVNLVTDSLPALALGVEKAEDDVMDQPPRDPKASFFSDGVGISIAFRGVIQGLITLSAYWYGETHYNHEIAMTMAFATLGLIQLAHAMNTRSNEKSIFKIGFFSNRFMNGAILLTSVLQVGIILIPGLNSLFRVTHLSLSQWGVVLAASLSIIPIVEVIKLITRAMGKKQG</sequence>
<evidence type="ECO:0000256" key="1">
    <source>
        <dbReference type="ARBA" id="ARBA00004651"/>
    </source>
</evidence>
<evidence type="ECO:0000256" key="17">
    <source>
        <dbReference type="ARBA" id="ARBA00023136"/>
    </source>
</evidence>
<evidence type="ECO:0000256" key="12">
    <source>
        <dbReference type="ARBA" id="ARBA00022840"/>
    </source>
</evidence>
<evidence type="ECO:0000256" key="9">
    <source>
        <dbReference type="ARBA" id="ARBA00022723"/>
    </source>
</evidence>
<dbReference type="Pfam" id="PF00690">
    <property type="entry name" value="Cation_ATPase_N"/>
    <property type="match status" value="1"/>
</dbReference>
<dbReference type="Pfam" id="PF00122">
    <property type="entry name" value="E1-E2_ATPase"/>
    <property type="match status" value="1"/>
</dbReference>
<dbReference type="CDD" id="cd02089">
    <property type="entry name" value="P-type_ATPase_Ca_prok"/>
    <property type="match status" value="1"/>
</dbReference>
<evidence type="ECO:0000256" key="5">
    <source>
        <dbReference type="ARBA" id="ARBA00022475"/>
    </source>
</evidence>
<keyword evidence="15 19" id="KW-1133">Transmembrane helix</keyword>
<dbReference type="InterPro" id="IPR023298">
    <property type="entry name" value="ATPase_P-typ_TM_dom_sf"/>
</dbReference>
<dbReference type="InterPro" id="IPR023214">
    <property type="entry name" value="HAD_sf"/>
</dbReference>
<keyword evidence="13" id="KW-0460">Magnesium</keyword>
<keyword evidence="8 19" id="KW-0812">Transmembrane</keyword>
<feature type="transmembrane region" description="Helical" evidence="19">
    <location>
        <begin position="822"/>
        <end position="842"/>
    </location>
</feature>
<gene>
    <name evidence="21" type="ORF">SAMN03080599_01748</name>
</gene>
<evidence type="ECO:0000256" key="13">
    <source>
        <dbReference type="ARBA" id="ARBA00022842"/>
    </source>
</evidence>
<dbReference type="AlphaFoldDB" id="A0A1G5S1I9"/>
<dbReference type="PRINTS" id="PR00120">
    <property type="entry name" value="HATPASE"/>
</dbReference>
<evidence type="ECO:0000256" key="14">
    <source>
        <dbReference type="ARBA" id="ARBA00022967"/>
    </source>
</evidence>
<evidence type="ECO:0000256" key="16">
    <source>
        <dbReference type="ARBA" id="ARBA00023065"/>
    </source>
</evidence>
<dbReference type="InterPro" id="IPR001757">
    <property type="entry name" value="P_typ_ATPase"/>
</dbReference>
<dbReference type="InterPro" id="IPR006068">
    <property type="entry name" value="ATPase_P-typ_cation-transptr_C"/>
</dbReference>
<dbReference type="EC" id="7.2.2.10" evidence="3"/>
<proteinExistence type="inferred from homology"/>
<dbReference type="Gene3D" id="3.40.50.1000">
    <property type="entry name" value="HAD superfamily/HAD-like"/>
    <property type="match status" value="1"/>
</dbReference>
<dbReference type="SFLD" id="SFLDG00002">
    <property type="entry name" value="C1.7:_P-type_atpase_like"/>
    <property type="match status" value="1"/>
</dbReference>
<dbReference type="InterPro" id="IPR036412">
    <property type="entry name" value="HAD-like_sf"/>
</dbReference>
<dbReference type="PROSITE" id="PS00154">
    <property type="entry name" value="ATPASE_E1_E2"/>
    <property type="match status" value="1"/>
</dbReference>
<dbReference type="InterPro" id="IPR059000">
    <property type="entry name" value="ATPase_P-type_domA"/>
</dbReference>
<dbReference type="Pfam" id="PF00689">
    <property type="entry name" value="Cation_ATPase_C"/>
    <property type="match status" value="1"/>
</dbReference>
<dbReference type="Gene3D" id="2.70.150.10">
    <property type="entry name" value="Calcium-transporting ATPase, cytoplasmic transduction domain A"/>
    <property type="match status" value="1"/>
</dbReference>
<evidence type="ECO:0000256" key="4">
    <source>
        <dbReference type="ARBA" id="ARBA00022448"/>
    </source>
</evidence>
<dbReference type="Pfam" id="PF13246">
    <property type="entry name" value="Cation_ATPase"/>
    <property type="match status" value="1"/>
</dbReference>
<dbReference type="InterPro" id="IPR018303">
    <property type="entry name" value="ATPase_P-typ_P_site"/>
</dbReference>
<feature type="transmembrane region" description="Helical" evidence="19">
    <location>
        <begin position="781"/>
        <end position="801"/>
    </location>
</feature>
<dbReference type="GO" id="GO:0140352">
    <property type="term" value="P:export from cell"/>
    <property type="evidence" value="ECO:0007669"/>
    <property type="project" value="UniProtKB-ARBA"/>
</dbReference>
<dbReference type="STRING" id="1120920.SAMN03080599_01748"/>
<feature type="transmembrane region" description="Helical" evidence="19">
    <location>
        <begin position="750"/>
        <end position="775"/>
    </location>
</feature>
<dbReference type="InterPro" id="IPR006408">
    <property type="entry name" value="P-type_ATPase_IIB"/>
</dbReference>
<name>A0A1G5S1I9_9FIRM</name>
<dbReference type="GO" id="GO:0016887">
    <property type="term" value="F:ATP hydrolysis activity"/>
    <property type="evidence" value="ECO:0007669"/>
    <property type="project" value="InterPro"/>
</dbReference>
<dbReference type="GO" id="GO:0005524">
    <property type="term" value="F:ATP binding"/>
    <property type="evidence" value="ECO:0007669"/>
    <property type="project" value="UniProtKB-KW"/>
</dbReference>
<dbReference type="SFLD" id="SFLDF00027">
    <property type="entry name" value="p-type_atpase"/>
    <property type="match status" value="1"/>
</dbReference>
<evidence type="ECO:0000256" key="18">
    <source>
        <dbReference type="ARBA" id="ARBA00048694"/>
    </source>
</evidence>
<evidence type="ECO:0000256" key="3">
    <source>
        <dbReference type="ARBA" id="ARBA00012790"/>
    </source>
</evidence>
<dbReference type="SUPFAM" id="SSF81665">
    <property type="entry name" value="Calcium ATPase, transmembrane domain M"/>
    <property type="match status" value="1"/>
</dbReference>
<dbReference type="InterPro" id="IPR023299">
    <property type="entry name" value="ATPase_P-typ_cyto_dom_N"/>
</dbReference>
<dbReference type="GO" id="GO:0046872">
    <property type="term" value="F:metal ion binding"/>
    <property type="evidence" value="ECO:0007669"/>
    <property type="project" value="UniProtKB-KW"/>
</dbReference>
<dbReference type="FunFam" id="2.70.150.10:FF:000016">
    <property type="entry name" value="Calcium-transporting P-type ATPase putative"/>
    <property type="match status" value="1"/>
</dbReference>
<dbReference type="SUPFAM" id="SSF81653">
    <property type="entry name" value="Calcium ATPase, transduction domain A"/>
    <property type="match status" value="1"/>
</dbReference>
<evidence type="ECO:0000256" key="19">
    <source>
        <dbReference type="SAM" id="Phobius"/>
    </source>
</evidence>
<evidence type="ECO:0000256" key="11">
    <source>
        <dbReference type="ARBA" id="ARBA00022837"/>
    </source>
</evidence>
<dbReference type="PANTHER" id="PTHR24093">
    <property type="entry name" value="CATION TRANSPORTING ATPASE"/>
    <property type="match status" value="1"/>
</dbReference>
<dbReference type="Proteomes" id="UP000199208">
    <property type="component" value="Unassembled WGS sequence"/>
</dbReference>
<keyword evidence="14" id="KW-1278">Translocase</keyword>
<organism evidence="21 22">
    <name type="scientific">Acidaminobacter hydrogenoformans DSM 2784</name>
    <dbReference type="NCBI Taxonomy" id="1120920"/>
    <lineage>
        <taxon>Bacteria</taxon>
        <taxon>Bacillati</taxon>
        <taxon>Bacillota</taxon>
        <taxon>Clostridia</taxon>
        <taxon>Peptostreptococcales</taxon>
        <taxon>Acidaminobacteraceae</taxon>
        <taxon>Acidaminobacter</taxon>
    </lineage>
</organism>
<dbReference type="RefSeq" id="WP_170829372.1">
    <property type="nucleotide sequence ID" value="NZ_FMWL01000007.1"/>
</dbReference>
<evidence type="ECO:0000256" key="6">
    <source>
        <dbReference type="ARBA" id="ARBA00022553"/>
    </source>
</evidence>
<dbReference type="InterPro" id="IPR008250">
    <property type="entry name" value="ATPase_P-typ_transduc_dom_A_sf"/>
</dbReference>
<evidence type="ECO:0000313" key="21">
    <source>
        <dbReference type="EMBL" id="SCZ79429.1"/>
    </source>
</evidence>
<evidence type="ECO:0000256" key="10">
    <source>
        <dbReference type="ARBA" id="ARBA00022741"/>
    </source>
</evidence>
<dbReference type="InterPro" id="IPR044492">
    <property type="entry name" value="P_typ_ATPase_HD_dom"/>
</dbReference>
<feature type="transmembrane region" description="Helical" evidence="19">
    <location>
        <begin position="252"/>
        <end position="270"/>
    </location>
</feature>
<keyword evidence="5" id="KW-1003">Cell membrane</keyword>
<dbReference type="NCBIfam" id="TIGR01494">
    <property type="entry name" value="ATPase_P-type"/>
    <property type="match status" value="2"/>
</dbReference>
<feature type="transmembrane region" description="Helical" evidence="19">
    <location>
        <begin position="282"/>
        <end position="306"/>
    </location>
</feature>
<accession>A0A1G5S1I9</accession>
<keyword evidence="10" id="KW-0547">Nucleotide-binding</keyword>
<dbReference type="FunFam" id="3.40.50.1000:FF:000028">
    <property type="entry name" value="Calcium-transporting P-type ATPase, putative"/>
    <property type="match status" value="1"/>
</dbReference>
<dbReference type="SUPFAM" id="SSF56784">
    <property type="entry name" value="HAD-like"/>
    <property type="match status" value="1"/>
</dbReference>
<evidence type="ECO:0000256" key="8">
    <source>
        <dbReference type="ARBA" id="ARBA00022692"/>
    </source>
</evidence>
<keyword evidence="6" id="KW-0597">Phosphoprotein</keyword>
<keyword evidence="17 19" id="KW-0472">Membrane</keyword>
<evidence type="ECO:0000259" key="20">
    <source>
        <dbReference type="SMART" id="SM00831"/>
    </source>
</evidence>
<dbReference type="FunFam" id="3.40.50.1000:FF:000001">
    <property type="entry name" value="Phospholipid-transporting ATPase IC"/>
    <property type="match status" value="1"/>
</dbReference>
<dbReference type="GO" id="GO:0005886">
    <property type="term" value="C:plasma membrane"/>
    <property type="evidence" value="ECO:0007669"/>
    <property type="project" value="UniProtKB-SubCell"/>
</dbReference>
<dbReference type="Gene3D" id="3.40.1110.10">
    <property type="entry name" value="Calcium-transporting ATPase, cytoplasmic domain N"/>
    <property type="match status" value="1"/>
</dbReference>
<keyword evidence="7" id="KW-0109">Calcium transport</keyword>
<keyword evidence="12" id="KW-0067">ATP-binding</keyword>
<comment type="subcellular location">
    <subcellularLocation>
        <location evidence="1">Cell membrane</location>
        <topology evidence="1">Multi-pass membrane protein</topology>
    </subcellularLocation>
</comment>
<dbReference type="InterPro" id="IPR004014">
    <property type="entry name" value="ATPase_P-typ_cation-transptr_N"/>
</dbReference>
<keyword evidence="9" id="KW-0479">Metal-binding</keyword>
<keyword evidence="22" id="KW-1185">Reference proteome</keyword>
<comment type="catalytic activity">
    <reaction evidence="18">
        <text>Ca(2+)(in) + ATP + H2O = Ca(2+)(out) + ADP + phosphate + H(+)</text>
        <dbReference type="Rhea" id="RHEA:18105"/>
        <dbReference type="ChEBI" id="CHEBI:15377"/>
        <dbReference type="ChEBI" id="CHEBI:15378"/>
        <dbReference type="ChEBI" id="CHEBI:29108"/>
        <dbReference type="ChEBI" id="CHEBI:30616"/>
        <dbReference type="ChEBI" id="CHEBI:43474"/>
        <dbReference type="ChEBI" id="CHEBI:456216"/>
        <dbReference type="EC" id="7.2.2.10"/>
    </reaction>
</comment>
<dbReference type="SFLD" id="SFLDS00003">
    <property type="entry name" value="Haloacid_Dehalogenase"/>
    <property type="match status" value="1"/>
</dbReference>
<evidence type="ECO:0000256" key="7">
    <source>
        <dbReference type="ARBA" id="ARBA00022568"/>
    </source>
</evidence>
<dbReference type="GO" id="GO:0005388">
    <property type="term" value="F:P-type calcium transporter activity"/>
    <property type="evidence" value="ECO:0007669"/>
    <property type="project" value="UniProtKB-EC"/>
</dbReference>
<keyword evidence="11" id="KW-0106">Calcium</keyword>
<dbReference type="PRINTS" id="PR00119">
    <property type="entry name" value="CATATPASE"/>
</dbReference>
<keyword evidence="4" id="KW-0813">Transport</keyword>
<dbReference type="PANTHER" id="PTHR24093:SF506">
    <property type="entry name" value="CATION-TRANSPORTING ATPASE PMA1"/>
    <property type="match status" value="1"/>
</dbReference>
<dbReference type="NCBIfam" id="TIGR01517">
    <property type="entry name" value="ATPase-IIB_Ca"/>
    <property type="match status" value="1"/>
</dbReference>
<protein>
    <recommendedName>
        <fullName evidence="3">P-type Ca(2+) transporter</fullName>
        <ecNumber evidence="3">7.2.2.10</ecNumber>
    </recommendedName>
</protein>
<dbReference type="FunFam" id="3.40.1110.10:FF:000053">
    <property type="entry name" value="Cation-transporting ATPase, E1-E2 family"/>
    <property type="match status" value="1"/>
</dbReference>
<feature type="transmembrane region" description="Helical" evidence="19">
    <location>
        <begin position="854"/>
        <end position="874"/>
    </location>
</feature>
<dbReference type="Gene3D" id="1.20.1110.10">
    <property type="entry name" value="Calcium-transporting ATPase, transmembrane domain"/>
    <property type="match status" value="1"/>
</dbReference>
<evidence type="ECO:0000256" key="2">
    <source>
        <dbReference type="ARBA" id="ARBA00005675"/>
    </source>
</evidence>
<dbReference type="SUPFAM" id="SSF81660">
    <property type="entry name" value="Metal cation-transporting ATPase, ATP-binding domain N"/>
    <property type="match status" value="1"/>
</dbReference>
<comment type="similarity">
    <text evidence="2">Belongs to the cation transport ATPase (P-type) (TC 3.A.3) family. Type IIA subfamily.</text>
</comment>
<evidence type="ECO:0000256" key="15">
    <source>
        <dbReference type="ARBA" id="ARBA00022989"/>
    </source>
</evidence>
<dbReference type="EMBL" id="FMWL01000007">
    <property type="protein sequence ID" value="SCZ79429.1"/>
    <property type="molecule type" value="Genomic_DNA"/>
</dbReference>